<gene>
    <name evidence="1" type="ORF">FHU41_001318</name>
</gene>
<organism evidence="1 2">
    <name type="scientific">Psychromicrobium silvestre</name>
    <dbReference type="NCBI Taxonomy" id="1645614"/>
    <lineage>
        <taxon>Bacteria</taxon>
        <taxon>Bacillati</taxon>
        <taxon>Actinomycetota</taxon>
        <taxon>Actinomycetes</taxon>
        <taxon>Micrococcales</taxon>
        <taxon>Micrococcaceae</taxon>
        <taxon>Psychromicrobium</taxon>
    </lineage>
</organism>
<proteinExistence type="predicted"/>
<sequence>MTLMLQPAASIFLQGDTAALLTPTLDVELLKFRRFTESDANDLFGLSIAQPPADSASR</sequence>
<comment type="caution">
    <text evidence="1">The sequence shown here is derived from an EMBL/GenBank/DDBJ whole genome shotgun (WGS) entry which is preliminary data.</text>
</comment>
<keyword evidence="2" id="KW-1185">Reference proteome</keyword>
<name>A0A7Y9LT41_9MICC</name>
<dbReference type="AlphaFoldDB" id="A0A7Y9LT41"/>
<reference evidence="1 2" key="1">
    <citation type="submission" date="2020-07" db="EMBL/GenBank/DDBJ databases">
        <title>Sequencing the genomes of 1000 actinobacteria strains.</title>
        <authorList>
            <person name="Klenk H.-P."/>
        </authorList>
    </citation>
    <scope>NUCLEOTIDE SEQUENCE [LARGE SCALE GENOMIC DNA]</scope>
    <source>
        <strain evidence="1 2">DSM 102047</strain>
    </source>
</reference>
<dbReference type="RefSeq" id="WP_179388779.1">
    <property type="nucleotide sequence ID" value="NZ_JACBYQ010000001.1"/>
</dbReference>
<protein>
    <submittedName>
        <fullName evidence="1">Uncharacterized protein</fullName>
    </submittedName>
</protein>
<evidence type="ECO:0000313" key="1">
    <source>
        <dbReference type="EMBL" id="NYE95097.1"/>
    </source>
</evidence>
<accession>A0A7Y9LT41</accession>
<dbReference type="Proteomes" id="UP000521748">
    <property type="component" value="Unassembled WGS sequence"/>
</dbReference>
<evidence type="ECO:0000313" key="2">
    <source>
        <dbReference type="Proteomes" id="UP000521748"/>
    </source>
</evidence>
<dbReference type="EMBL" id="JACBYQ010000001">
    <property type="protein sequence ID" value="NYE95097.1"/>
    <property type="molecule type" value="Genomic_DNA"/>
</dbReference>